<dbReference type="SUPFAM" id="SSF53756">
    <property type="entry name" value="UDP-Glycosyltransferase/glycogen phosphorylase"/>
    <property type="match status" value="1"/>
</dbReference>
<feature type="domain" description="Erythromycin biosynthesis protein CIII-like N-terminal" evidence="6">
    <location>
        <begin position="22"/>
        <end position="250"/>
    </location>
</feature>
<dbReference type="NCBIfam" id="TIGR04516">
    <property type="entry name" value="glycosyl_450act"/>
    <property type="match status" value="1"/>
</dbReference>
<dbReference type="InterPro" id="IPR050426">
    <property type="entry name" value="Glycosyltransferase_28"/>
</dbReference>
<evidence type="ECO:0000256" key="3">
    <source>
        <dbReference type="ARBA" id="ARBA00022679"/>
    </source>
</evidence>
<keyword evidence="3 7" id="KW-0808">Transferase</keyword>
<dbReference type="Pfam" id="PF21036">
    <property type="entry name" value="EryCIII-like_N"/>
    <property type="match status" value="1"/>
</dbReference>
<dbReference type="InterPro" id="IPR002213">
    <property type="entry name" value="UDP_glucos_trans"/>
</dbReference>
<proteinExistence type="inferred from homology"/>
<evidence type="ECO:0000313" key="7">
    <source>
        <dbReference type="EMBL" id="AKA59097.1"/>
    </source>
</evidence>
<dbReference type="InterPro" id="IPR030953">
    <property type="entry name" value="Glycosyl_450act"/>
</dbReference>
<dbReference type="CDD" id="cd03784">
    <property type="entry name" value="GT1_Gtf-like"/>
    <property type="match status" value="1"/>
</dbReference>
<reference evidence="7" key="2">
    <citation type="journal article" date="2016" name="Cell Chem. Biol.">
        <title>Discovery of Ibomycin, a Complex Macrolactone that Exerts Antifungal Activity by Impeding Endocytic Trafficking and Membrane Function.</title>
        <authorList>
            <person name="Robbins N."/>
            <person name="Spitzer M."/>
            <person name="Wang W."/>
            <person name="Waglechner N."/>
            <person name="Patel D.J."/>
            <person name="O'Brien J.S."/>
            <person name="Ejim L."/>
            <person name="Ejim O."/>
            <person name="Tyers M."/>
            <person name="Wright G.D."/>
        </authorList>
    </citation>
    <scope>NUCLEOTIDE SEQUENCE</scope>
    <source>
        <strain evidence="7">WAC2288</strain>
    </source>
</reference>
<evidence type="ECO:0000259" key="6">
    <source>
        <dbReference type="Pfam" id="PF21036"/>
    </source>
</evidence>
<evidence type="ECO:0000256" key="1">
    <source>
        <dbReference type="ARBA" id="ARBA00006962"/>
    </source>
</evidence>
<comment type="similarity">
    <text evidence="1">Belongs to the glycosyltransferase 28 family.</text>
</comment>
<dbReference type="Pfam" id="PF06722">
    <property type="entry name" value="EryCIII-like_C"/>
    <property type="match status" value="1"/>
</dbReference>
<dbReference type="InterPro" id="IPR048284">
    <property type="entry name" value="EryCIII-like_N"/>
</dbReference>
<dbReference type="GO" id="GO:0017000">
    <property type="term" value="P:antibiotic biosynthetic process"/>
    <property type="evidence" value="ECO:0007669"/>
    <property type="project" value="UniProtKB-KW"/>
</dbReference>
<dbReference type="Gene3D" id="3.40.50.2000">
    <property type="entry name" value="Glycogen Phosphorylase B"/>
    <property type="match status" value="2"/>
</dbReference>
<evidence type="ECO:0000256" key="4">
    <source>
        <dbReference type="ARBA" id="ARBA00023194"/>
    </source>
</evidence>
<dbReference type="GO" id="GO:0016758">
    <property type="term" value="F:hexosyltransferase activity"/>
    <property type="evidence" value="ECO:0007669"/>
    <property type="project" value="UniProtKB-ARBA"/>
</dbReference>
<dbReference type="PANTHER" id="PTHR48050:SF13">
    <property type="entry name" value="STEROL 3-BETA-GLUCOSYLTRANSFERASE UGT80A2"/>
    <property type="match status" value="1"/>
</dbReference>
<accession>A0A1I9J6F7</accession>
<keyword evidence="4" id="KW-0045">Antibiotic biosynthesis</keyword>
<dbReference type="GO" id="GO:0008194">
    <property type="term" value="F:UDP-glycosyltransferase activity"/>
    <property type="evidence" value="ECO:0007669"/>
    <property type="project" value="InterPro"/>
</dbReference>
<dbReference type="FunFam" id="3.40.50.2000:FF:000072">
    <property type="entry name" value="Glycosyl transferase"/>
    <property type="match status" value="1"/>
</dbReference>
<dbReference type="EMBL" id="KJ159185">
    <property type="protein sequence ID" value="AKA59097.1"/>
    <property type="molecule type" value="Genomic_DNA"/>
</dbReference>
<dbReference type="AlphaFoldDB" id="A0A1I9J6F7"/>
<evidence type="ECO:0000259" key="5">
    <source>
        <dbReference type="Pfam" id="PF06722"/>
    </source>
</evidence>
<evidence type="ECO:0000256" key="2">
    <source>
        <dbReference type="ARBA" id="ARBA00022676"/>
    </source>
</evidence>
<reference evidence="7" key="1">
    <citation type="submission" date="2015-08" db="EMBL/GenBank/DDBJ databases">
        <authorList>
            <person name="Babu N.S."/>
            <person name="Beckwith C.J."/>
            <person name="Beseler K.G."/>
            <person name="Brison A."/>
            <person name="Carone J.V."/>
            <person name="Caskin T.P."/>
            <person name="Diamond M."/>
            <person name="Durham M.E."/>
            <person name="Foxe J.M."/>
            <person name="Go M."/>
            <person name="Henderson B.A."/>
            <person name="Jones I.B."/>
            <person name="McGettigan J.A."/>
            <person name="Micheletti S.J."/>
            <person name="Nasrallah M.E."/>
            <person name="Ortiz D."/>
            <person name="Piller C.R."/>
            <person name="Privatt S.R."/>
            <person name="Schneider S.L."/>
            <person name="Sharp S."/>
            <person name="Smith T.C."/>
            <person name="Stanton J.D."/>
            <person name="Ullery H.E."/>
            <person name="Wilson R.J."/>
            <person name="Serrano M.G."/>
            <person name="Buck G."/>
            <person name="Lee V."/>
            <person name="Wang Y."/>
            <person name="Carvalho R."/>
            <person name="Voegtly L."/>
            <person name="Shi R."/>
            <person name="Duckworth R."/>
            <person name="Johnson A."/>
            <person name="Loviza R."/>
            <person name="Walstead R."/>
            <person name="Shah Z."/>
            <person name="Kiflezghi M."/>
            <person name="Wade K."/>
            <person name="Ball S.L."/>
            <person name="Bradley K.W."/>
            <person name="Asai D.J."/>
            <person name="Bowman C.A."/>
            <person name="Russell D.A."/>
            <person name="Pope W.H."/>
            <person name="Jacobs-Sera D."/>
            <person name="Hendrix R.W."/>
            <person name="Hatfull G.F."/>
        </authorList>
    </citation>
    <scope>NUCLEOTIDE SEQUENCE</scope>
    <source>
        <strain evidence="7">WAC2288</strain>
    </source>
</reference>
<dbReference type="InterPro" id="IPR010610">
    <property type="entry name" value="EryCIII-like_C"/>
</dbReference>
<keyword evidence="2" id="KW-0328">Glycosyltransferase</keyword>
<organism evidence="7">
    <name type="scientific">Streptomyces sp. WAC2288</name>
    <dbReference type="NCBI Taxonomy" id="1582798"/>
    <lineage>
        <taxon>Bacteria</taxon>
        <taxon>Bacillati</taxon>
        <taxon>Actinomycetota</taxon>
        <taxon>Actinomycetes</taxon>
        <taxon>Kitasatosporales</taxon>
        <taxon>Streptomycetaceae</taxon>
        <taxon>Streptomyces</taxon>
    </lineage>
</organism>
<feature type="domain" description="Erythromycin biosynthesis protein CIII-like C-terminal" evidence="5">
    <location>
        <begin position="266"/>
        <end position="408"/>
    </location>
</feature>
<sequence>MRVLFATIPEKSHLYCMTPLVWAVRAAGHEVRVASTSQFTQAIAGMGMPAVAVGSNDEITAGMSANRDSQGWESLDWNELDPAKLTYESELERSQLFAFGCAMYNEPMVGGLVDFARAWEPDLVVWDPLTYAGPIAAGVVGAAHVRALCFTDVWVLKRQLFRKLYEQAPADTRRDPLGDYLTGRTADFGGAFSEESITGQLTLDPLPDCLGVATDAVRAPIRFVPHNGTGALPDWVNVRPDRPRVLVSLGASNHERYGGDYVSKTELLSTVAELDVEVVAALLPGQADELGTLPSNVRVVRSVPLNAVLPHCSAVINHGGFGSWATALVYGVPQLVVTTRLAEQLLRAQRVEAQGAGLALETDQTSPEQVRDGIARLVEEPSFRENAARLREEAVSRPAPSRVVPLLERHAQERRAAPWRMPSA</sequence>
<dbReference type="PANTHER" id="PTHR48050">
    <property type="entry name" value="STEROL 3-BETA-GLUCOSYLTRANSFERASE"/>
    <property type="match status" value="1"/>
</dbReference>
<name>A0A1I9J6F7_9ACTN</name>
<protein>
    <submittedName>
        <fullName evidence="7">Glycosyltransferase</fullName>
    </submittedName>
</protein>